<dbReference type="UniPathway" id="UPA00152"/>
<evidence type="ECO:0000256" key="3">
    <source>
        <dbReference type="ARBA" id="ARBA00022679"/>
    </source>
</evidence>
<evidence type="ECO:0000259" key="5">
    <source>
        <dbReference type="Pfam" id="PF08323"/>
    </source>
</evidence>
<organism evidence="6 7">
    <name type="scientific">Kingdonia uniflora</name>
    <dbReference type="NCBI Taxonomy" id="39325"/>
    <lineage>
        <taxon>Eukaryota</taxon>
        <taxon>Viridiplantae</taxon>
        <taxon>Streptophyta</taxon>
        <taxon>Embryophyta</taxon>
        <taxon>Tracheophyta</taxon>
        <taxon>Spermatophyta</taxon>
        <taxon>Magnoliopsida</taxon>
        <taxon>Ranunculales</taxon>
        <taxon>Circaeasteraceae</taxon>
        <taxon>Kingdonia</taxon>
    </lineage>
</organism>
<dbReference type="Gene3D" id="3.40.50.2000">
    <property type="entry name" value="Glycogen Phosphorylase B"/>
    <property type="match status" value="1"/>
</dbReference>
<evidence type="ECO:0000256" key="1">
    <source>
        <dbReference type="ARBA" id="ARBA00004727"/>
    </source>
</evidence>
<keyword evidence="2" id="KW-0328">Glycosyltransferase</keyword>
<accession>A0A7J7NVG8</accession>
<dbReference type="Pfam" id="PF08323">
    <property type="entry name" value="Glyco_transf_5"/>
    <property type="match status" value="1"/>
</dbReference>
<protein>
    <recommendedName>
        <fullName evidence="5">Starch synthase catalytic domain-containing protein</fullName>
    </recommendedName>
</protein>
<dbReference type="AlphaFoldDB" id="A0A7J7NVG8"/>
<dbReference type="Proteomes" id="UP000541444">
    <property type="component" value="Unassembled WGS sequence"/>
</dbReference>
<evidence type="ECO:0000313" key="7">
    <source>
        <dbReference type="Proteomes" id="UP000541444"/>
    </source>
</evidence>
<keyword evidence="4" id="KW-0750">Starch biosynthesis</keyword>
<gene>
    <name evidence="6" type="ORF">GIB67_001916</name>
</gene>
<dbReference type="PANTHER" id="PTHR45825">
    <property type="entry name" value="GRANULE-BOUND STARCH SYNTHASE 1, CHLOROPLASTIC/AMYLOPLASTIC"/>
    <property type="match status" value="1"/>
</dbReference>
<comment type="caution">
    <text evidence="6">The sequence shown here is derived from an EMBL/GenBank/DDBJ whole genome shotgun (WGS) entry which is preliminary data.</text>
</comment>
<sequence>MNKVELLQLKNNSRAVVRQARKSGFKTKGARISGVITSEGGMNLVFVGAKVGPWRKTRRRRDVLGGLPLAMADNGHRVMTVSPRYDQYKDAWDTSLTVEIKVRNKIETVWFFHCYKRGVDCSFIDHPIFLEKVALEALRVLSLKSNKYFLGPYSISFILCLFN</sequence>
<keyword evidence="3" id="KW-0808">Transferase</keyword>
<dbReference type="GO" id="GO:0019252">
    <property type="term" value="P:starch biosynthetic process"/>
    <property type="evidence" value="ECO:0007669"/>
    <property type="project" value="UniProtKB-UniPathway"/>
</dbReference>
<evidence type="ECO:0000256" key="4">
    <source>
        <dbReference type="ARBA" id="ARBA00022922"/>
    </source>
</evidence>
<dbReference type="SUPFAM" id="SSF53756">
    <property type="entry name" value="UDP-Glycosyltransferase/glycogen phosphorylase"/>
    <property type="match status" value="1"/>
</dbReference>
<comment type="pathway">
    <text evidence="1">Glycan biosynthesis; starch biosynthesis.</text>
</comment>
<dbReference type="OrthoDB" id="1748558at2759"/>
<feature type="domain" description="Starch synthase catalytic" evidence="5">
    <location>
        <begin position="45"/>
        <end position="131"/>
    </location>
</feature>
<evidence type="ECO:0000313" key="6">
    <source>
        <dbReference type="EMBL" id="KAF6171201.1"/>
    </source>
</evidence>
<name>A0A7J7NVG8_9MAGN</name>
<dbReference type="PANTHER" id="PTHR45825:SF3">
    <property type="entry name" value="GRANULE-BOUND STARCH SYNTHASE 1, CHLOROPLASTIC_AMYLOPLASTIC"/>
    <property type="match status" value="1"/>
</dbReference>
<dbReference type="EMBL" id="JACGCM010000511">
    <property type="protein sequence ID" value="KAF6171201.1"/>
    <property type="molecule type" value="Genomic_DNA"/>
</dbReference>
<proteinExistence type="predicted"/>
<reference evidence="6 7" key="1">
    <citation type="journal article" date="2020" name="IScience">
        <title>Genome Sequencing of the Endangered Kingdonia uniflora (Circaeasteraceae, Ranunculales) Reveals Potential Mechanisms of Evolutionary Specialization.</title>
        <authorList>
            <person name="Sun Y."/>
            <person name="Deng T."/>
            <person name="Zhang A."/>
            <person name="Moore M.J."/>
            <person name="Landis J.B."/>
            <person name="Lin N."/>
            <person name="Zhang H."/>
            <person name="Zhang X."/>
            <person name="Huang J."/>
            <person name="Zhang X."/>
            <person name="Sun H."/>
            <person name="Wang H."/>
        </authorList>
    </citation>
    <scope>NUCLEOTIDE SEQUENCE [LARGE SCALE GENOMIC DNA]</scope>
    <source>
        <strain evidence="6">TB1705</strain>
        <tissue evidence="6">Leaf</tissue>
    </source>
</reference>
<keyword evidence="7" id="KW-1185">Reference proteome</keyword>
<evidence type="ECO:0000256" key="2">
    <source>
        <dbReference type="ARBA" id="ARBA00022676"/>
    </source>
</evidence>
<dbReference type="GO" id="GO:0016757">
    <property type="term" value="F:glycosyltransferase activity"/>
    <property type="evidence" value="ECO:0007669"/>
    <property type="project" value="UniProtKB-KW"/>
</dbReference>
<dbReference type="InterPro" id="IPR013534">
    <property type="entry name" value="Starch_synth_cat_dom"/>
</dbReference>